<dbReference type="Gene3D" id="3.40.50.2020">
    <property type="match status" value="1"/>
</dbReference>
<sequence>MAITDENILKQLRKLKVYFLKYYPVRVKKNIGAEQIVARQLVWDFKDGKSFEVVAQRAANELKAQFGDKVSEIVFCCVPASSAEKNEIRYKAFSERVCELSGAINGYPHISVQGERLAVHEHNTEKSITKVQVVDFDEPFFANKSCLVFDDVITRGISFGTFANKLEAFGANVLGGFFLGKTTYKVS</sequence>
<dbReference type="RefSeq" id="WP_074636862.1">
    <property type="nucleotide sequence ID" value="NZ_FNDO01000011.1"/>
</dbReference>
<dbReference type="AlphaFoldDB" id="A0A1G8ESA9"/>
<dbReference type="EMBL" id="FNDO01000011">
    <property type="protein sequence ID" value="SDH72778.1"/>
    <property type="molecule type" value="Genomic_DNA"/>
</dbReference>
<name>A0A1G8ESA9_BACOV</name>
<protein>
    <submittedName>
        <fullName evidence="1">Uncharacterized protein</fullName>
    </submittedName>
</protein>
<organism evidence="1 2">
    <name type="scientific">Bacteroides ovatus</name>
    <dbReference type="NCBI Taxonomy" id="28116"/>
    <lineage>
        <taxon>Bacteria</taxon>
        <taxon>Pseudomonadati</taxon>
        <taxon>Bacteroidota</taxon>
        <taxon>Bacteroidia</taxon>
        <taxon>Bacteroidales</taxon>
        <taxon>Bacteroidaceae</taxon>
        <taxon>Bacteroides</taxon>
    </lineage>
</organism>
<proteinExistence type="predicted"/>
<dbReference type="InterPro" id="IPR029057">
    <property type="entry name" value="PRTase-like"/>
</dbReference>
<dbReference type="Proteomes" id="UP000181870">
    <property type="component" value="Unassembled WGS sequence"/>
</dbReference>
<dbReference type="CDD" id="cd06223">
    <property type="entry name" value="PRTases_typeI"/>
    <property type="match status" value="1"/>
</dbReference>
<evidence type="ECO:0000313" key="1">
    <source>
        <dbReference type="EMBL" id="SDH72778.1"/>
    </source>
</evidence>
<dbReference type="InterPro" id="IPR000836">
    <property type="entry name" value="PRTase_dom"/>
</dbReference>
<gene>
    <name evidence="1" type="ORF">SAMN05192582_101168</name>
</gene>
<dbReference type="SUPFAM" id="SSF53271">
    <property type="entry name" value="PRTase-like"/>
    <property type="match status" value="1"/>
</dbReference>
<reference evidence="1 2" key="1">
    <citation type="submission" date="2016-10" db="EMBL/GenBank/DDBJ databases">
        <authorList>
            <person name="de Groot N.N."/>
        </authorList>
    </citation>
    <scope>NUCLEOTIDE SEQUENCE [LARGE SCALE GENOMIC DNA]</scope>
    <source>
        <strain evidence="1 2">NLAE-zl-C57</strain>
    </source>
</reference>
<accession>A0A1G8ESA9</accession>
<evidence type="ECO:0000313" key="2">
    <source>
        <dbReference type="Proteomes" id="UP000181870"/>
    </source>
</evidence>